<dbReference type="PANTHER" id="PTHR38011">
    <property type="entry name" value="DIHYDROFOLATE REDUCTASE FAMILY PROTEIN (AFU_ORTHOLOGUE AFUA_8G06820)"/>
    <property type="match status" value="1"/>
</dbReference>
<dbReference type="VEuPathDB" id="FungiDB:PYU1_G008613"/>
<dbReference type="EMBL" id="GL376558">
    <property type="status" value="NOT_ANNOTATED_CDS"/>
    <property type="molecule type" value="Genomic_DNA"/>
</dbReference>
<dbReference type="InterPro" id="IPR050765">
    <property type="entry name" value="Riboflavin_Biosynth_HTPR"/>
</dbReference>
<dbReference type="EnsemblProtists" id="PYU1_T008630">
    <property type="protein sequence ID" value="PYU1_T008630"/>
    <property type="gene ID" value="PYU1_G008613"/>
</dbReference>
<dbReference type="Proteomes" id="UP000019132">
    <property type="component" value="Unassembled WGS sequence"/>
</dbReference>
<evidence type="ECO:0000259" key="4">
    <source>
        <dbReference type="Pfam" id="PF01872"/>
    </source>
</evidence>
<reference evidence="6" key="2">
    <citation type="submission" date="2010-04" db="EMBL/GenBank/DDBJ databases">
        <authorList>
            <person name="Buell R."/>
            <person name="Hamilton J."/>
            <person name="Hostetler J."/>
        </authorList>
    </citation>
    <scope>NUCLEOTIDE SEQUENCE [LARGE SCALE GENOMIC DNA]</scope>
    <source>
        <strain evidence="6">DAOM:BR144</strain>
    </source>
</reference>
<dbReference type="OMA" id="VIGCRTI"/>
<feature type="domain" description="Bacterial bifunctional deaminase-reductase C-terminal" evidence="4">
    <location>
        <begin position="48"/>
        <end position="204"/>
    </location>
</feature>
<evidence type="ECO:0000256" key="1">
    <source>
        <dbReference type="ARBA" id="ARBA00005104"/>
    </source>
</evidence>
<keyword evidence="3" id="KW-0560">Oxidoreductase</keyword>
<evidence type="ECO:0000313" key="5">
    <source>
        <dbReference type="EnsemblProtists" id="PYU1_T008630"/>
    </source>
</evidence>
<dbReference type="AlphaFoldDB" id="K3WUI3"/>
<reference evidence="6" key="1">
    <citation type="journal article" date="2010" name="Genome Biol.">
        <title>Genome sequence of the necrotrophic plant pathogen Pythium ultimum reveals original pathogenicity mechanisms and effector repertoire.</title>
        <authorList>
            <person name="Levesque C.A."/>
            <person name="Brouwer H."/>
            <person name="Cano L."/>
            <person name="Hamilton J.P."/>
            <person name="Holt C."/>
            <person name="Huitema E."/>
            <person name="Raffaele S."/>
            <person name="Robideau G.P."/>
            <person name="Thines M."/>
            <person name="Win J."/>
            <person name="Zerillo M.M."/>
            <person name="Beakes G.W."/>
            <person name="Boore J.L."/>
            <person name="Busam D."/>
            <person name="Dumas B."/>
            <person name="Ferriera S."/>
            <person name="Fuerstenberg S.I."/>
            <person name="Gachon C.M."/>
            <person name="Gaulin E."/>
            <person name="Govers F."/>
            <person name="Grenville-Briggs L."/>
            <person name="Horner N."/>
            <person name="Hostetler J."/>
            <person name="Jiang R.H."/>
            <person name="Johnson J."/>
            <person name="Krajaejun T."/>
            <person name="Lin H."/>
            <person name="Meijer H.J."/>
            <person name="Moore B."/>
            <person name="Morris P."/>
            <person name="Phuntmart V."/>
            <person name="Puiu D."/>
            <person name="Shetty J."/>
            <person name="Stajich J.E."/>
            <person name="Tripathy S."/>
            <person name="Wawra S."/>
            <person name="van West P."/>
            <person name="Whitty B.R."/>
            <person name="Coutinho P.M."/>
            <person name="Henrissat B."/>
            <person name="Martin F."/>
            <person name="Thomas P.D."/>
            <person name="Tyler B.M."/>
            <person name="De Vries R.P."/>
            <person name="Kamoun S."/>
            <person name="Yandell M."/>
            <person name="Tisserat N."/>
            <person name="Buell C.R."/>
        </authorList>
    </citation>
    <scope>NUCLEOTIDE SEQUENCE</scope>
    <source>
        <strain evidence="6">DAOM:BR144</strain>
    </source>
</reference>
<name>K3WUI3_GLOUD</name>
<dbReference type="InParanoid" id="K3WUI3"/>
<sequence length="245" mass="26276">MDAPMQHEALERITRQLQQDMRAWGAGQQREDHDSADLNVSAVNQKLPFVTLTFAQSIDGSISAMRGVPTLLSGALSMKMTHMLRTMHDAILVGVGTIIADNPSLNARFAEGLLKRKQALEASGARVIGCRTIRDASGLARVDIRHGLELLRAEAGLRSVMVEGGASILTACLRESARSHLVDTVVITIAPTFIGGLRAIDGLAVNQAAAAPTTTANANAPVCFPRLQQPQYHPLEEDLVVMGRL</sequence>
<comment type="pathway">
    <text evidence="1">Cofactor biosynthesis; riboflavin biosynthesis.</text>
</comment>
<dbReference type="Pfam" id="PF01872">
    <property type="entry name" value="RibD_C"/>
    <property type="match status" value="1"/>
</dbReference>
<evidence type="ECO:0000256" key="2">
    <source>
        <dbReference type="ARBA" id="ARBA00022857"/>
    </source>
</evidence>
<dbReference type="InterPro" id="IPR002734">
    <property type="entry name" value="RibDG_C"/>
</dbReference>
<dbReference type="GO" id="GO:0008703">
    <property type="term" value="F:5-amino-6-(5-phosphoribosylamino)uracil reductase activity"/>
    <property type="evidence" value="ECO:0007669"/>
    <property type="project" value="InterPro"/>
</dbReference>
<evidence type="ECO:0000313" key="6">
    <source>
        <dbReference type="Proteomes" id="UP000019132"/>
    </source>
</evidence>
<reference evidence="5" key="3">
    <citation type="submission" date="2015-02" db="UniProtKB">
        <authorList>
            <consortium name="EnsemblProtists"/>
        </authorList>
    </citation>
    <scope>IDENTIFICATION</scope>
    <source>
        <strain evidence="5">DAOM BR144</strain>
    </source>
</reference>
<accession>K3WUI3</accession>
<keyword evidence="2" id="KW-0521">NADP</keyword>
<dbReference type="InterPro" id="IPR024072">
    <property type="entry name" value="DHFR-like_dom_sf"/>
</dbReference>
<organism evidence="5 6">
    <name type="scientific">Globisporangium ultimum (strain ATCC 200006 / CBS 805.95 / DAOM BR144)</name>
    <name type="common">Pythium ultimum</name>
    <dbReference type="NCBI Taxonomy" id="431595"/>
    <lineage>
        <taxon>Eukaryota</taxon>
        <taxon>Sar</taxon>
        <taxon>Stramenopiles</taxon>
        <taxon>Oomycota</taxon>
        <taxon>Peronosporomycetes</taxon>
        <taxon>Pythiales</taxon>
        <taxon>Pythiaceae</taxon>
        <taxon>Globisporangium</taxon>
    </lineage>
</organism>
<protein>
    <recommendedName>
        <fullName evidence="4">Bacterial bifunctional deaminase-reductase C-terminal domain-containing protein</fullName>
    </recommendedName>
</protein>
<dbReference type="eggNOG" id="ENOG502RZWZ">
    <property type="taxonomic scope" value="Eukaryota"/>
</dbReference>
<dbReference type="HOGENOM" id="CLU_036590_6_1_1"/>
<dbReference type="PANTHER" id="PTHR38011:SF7">
    <property type="entry name" value="2,5-DIAMINO-6-RIBOSYLAMINO-4(3H)-PYRIMIDINONE 5'-PHOSPHATE REDUCTASE"/>
    <property type="match status" value="1"/>
</dbReference>
<keyword evidence="6" id="KW-1185">Reference proteome</keyword>
<proteinExistence type="predicted"/>
<dbReference type="GO" id="GO:0009231">
    <property type="term" value="P:riboflavin biosynthetic process"/>
    <property type="evidence" value="ECO:0007669"/>
    <property type="project" value="InterPro"/>
</dbReference>
<dbReference type="SUPFAM" id="SSF53597">
    <property type="entry name" value="Dihydrofolate reductase-like"/>
    <property type="match status" value="1"/>
</dbReference>
<dbReference type="Gene3D" id="3.40.430.10">
    <property type="entry name" value="Dihydrofolate Reductase, subunit A"/>
    <property type="match status" value="2"/>
</dbReference>
<evidence type="ECO:0000256" key="3">
    <source>
        <dbReference type="ARBA" id="ARBA00023002"/>
    </source>
</evidence>
<dbReference type="STRING" id="431595.K3WUI3"/>